<comment type="function">
    <text evidence="17">Catalyzes the dehydration of the S-form of NAD(P)HX at the expense of ADP, which is converted to AMP. Together with NAD(P)HX epimerase, which catalyzes the epimerization of the S- and R-forms, the enzyme allows the repair of both epimers of NAD(P)HX, a damaged form of NAD(P)H that is a result of enzymatic or heat-dependent hydration.</text>
</comment>
<dbReference type="NCBIfam" id="TIGR00197">
    <property type="entry name" value="yjeF_nterm"/>
    <property type="match status" value="1"/>
</dbReference>
<dbReference type="PANTHER" id="PTHR12592:SF0">
    <property type="entry name" value="ATP-DEPENDENT (S)-NAD(P)H-HYDRATE DEHYDRATASE"/>
    <property type="match status" value="1"/>
</dbReference>
<evidence type="ECO:0000256" key="2">
    <source>
        <dbReference type="ARBA" id="ARBA00000909"/>
    </source>
</evidence>
<feature type="binding site" evidence="17">
    <location>
        <position position="441"/>
    </location>
    <ligand>
        <name>(6S)-NADPHX</name>
        <dbReference type="ChEBI" id="CHEBI:64076"/>
    </ligand>
</feature>
<dbReference type="InterPro" id="IPR000631">
    <property type="entry name" value="CARKD"/>
</dbReference>
<feature type="binding site" evidence="17">
    <location>
        <position position="325"/>
    </location>
    <ligand>
        <name>(6S)-NADPHX</name>
        <dbReference type="ChEBI" id="CHEBI:64076"/>
    </ligand>
</feature>
<comment type="similarity">
    <text evidence="3 19">In the N-terminal section; belongs to the NnrE/AIBP family.</text>
</comment>
<feature type="binding site" evidence="18">
    <location>
        <position position="161"/>
    </location>
    <ligand>
        <name>K(+)</name>
        <dbReference type="ChEBI" id="CHEBI:29103"/>
    </ligand>
</feature>
<dbReference type="EC" id="5.1.99.6" evidence="19"/>
<dbReference type="PANTHER" id="PTHR12592">
    <property type="entry name" value="ATP-DEPENDENT (S)-NAD(P)H-HYDRATE DEHYDRATASE FAMILY MEMBER"/>
    <property type="match status" value="1"/>
</dbReference>
<keyword evidence="10 17" id="KW-0520">NAD</keyword>
<keyword evidence="6 17" id="KW-0547">Nucleotide-binding</keyword>
<comment type="subunit">
    <text evidence="17">Homotetramer.</text>
</comment>
<feature type="binding site" evidence="18">
    <location>
        <begin position="57"/>
        <end position="61"/>
    </location>
    <ligand>
        <name>(6S)-NADPHX</name>
        <dbReference type="ChEBI" id="CHEBI:64076"/>
    </ligand>
</feature>
<dbReference type="SUPFAM" id="SSF64153">
    <property type="entry name" value="YjeF N-terminal domain-like"/>
    <property type="match status" value="1"/>
</dbReference>
<comment type="similarity">
    <text evidence="18">Belongs to the NnrE/AIBP family.</text>
</comment>
<feature type="binding site" evidence="18">
    <location>
        <position position="140"/>
    </location>
    <ligand>
        <name>(6S)-NADPHX</name>
        <dbReference type="ChEBI" id="CHEBI:64076"/>
    </ligand>
</feature>
<dbReference type="HAMAP" id="MF_01966">
    <property type="entry name" value="NADHX_epimerase"/>
    <property type="match status" value="1"/>
</dbReference>
<evidence type="ECO:0000256" key="6">
    <source>
        <dbReference type="ARBA" id="ARBA00022741"/>
    </source>
</evidence>
<evidence type="ECO:0000256" key="17">
    <source>
        <dbReference type="HAMAP-Rule" id="MF_01965"/>
    </source>
</evidence>
<comment type="similarity">
    <text evidence="17">Belongs to the NnrD/CARKD family.</text>
</comment>
<proteinExistence type="inferred from homology"/>
<evidence type="ECO:0000259" key="20">
    <source>
        <dbReference type="PROSITE" id="PS51383"/>
    </source>
</evidence>
<comment type="catalytic activity">
    <reaction evidence="1 18 19">
        <text>(6R)-NADHX = (6S)-NADHX</text>
        <dbReference type="Rhea" id="RHEA:32215"/>
        <dbReference type="ChEBI" id="CHEBI:64074"/>
        <dbReference type="ChEBI" id="CHEBI:64075"/>
        <dbReference type="EC" id="5.1.99.6"/>
    </reaction>
</comment>
<feature type="domain" description="YjeF N-terminal" evidence="21">
    <location>
        <begin position="9"/>
        <end position="216"/>
    </location>
</feature>
<keyword evidence="23" id="KW-1185">Reference proteome</keyword>
<evidence type="ECO:0000256" key="8">
    <source>
        <dbReference type="ARBA" id="ARBA00022857"/>
    </source>
</evidence>
<feature type="binding site" evidence="17">
    <location>
        <begin position="411"/>
        <end position="415"/>
    </location>
    <ligand>
        <name>AMP</name>
        <dbReference type="ChEBI" id="CHEBI:456215"/>
    </ligand>
</feature>
<comment type="function">
    <text evidence="18">Catalyzes the epimerization of the S- and R-forms of NAD(P)HX, a damaged form of NAD(P)H that is a result of enzymatic or heat-dependent hydration. This is a prerequisite for the S-specific NAD(P)H-hydrate dehydratase to allow the repair of both epimers of NAD(P)HX.</text>
</comment>
<dbReference type="Pfam" id="PF01256">
    <property type="entry name" value="Carb_kinase"/>
    <property type="match status" value="1"/>
</dbReference>
<gene>
    <name evidence="17" type="primary">nnrD</name>
    <name evidence="18" type="synonym">nnrE</name>
    <name evidence="22" type="ORF">ACFPIB_08840</name>
</gene>
<keyword evidence="8 17" id="KW-0521">NADP</keyword>
<evidence type="ECO:0000256" key="7">
    <source>
        <dbReference type="ARBA" id="ARBA00022840"/>
    </source>
</evidence>
<evidence type="ECO:0000256" key="18">
    <source>
        <dbReference type="HAMAP-Rule" id="MF_01966"/>
    </source>
</evidence>
<protein>
    <recommendedName>
        <fullName evidence="19">Bifunctional NAD(P)H-hydrate repair enzyme</fullName>
    </recommendedName>
    <alternativeName>
        <fullName evidence="19">Nicotinamide nucleotide repair protein</fullName>
    </alternativeName>
    <domain>
        <recommendedName>
            <fullName evidence="19">ADP-dependent (S)-NAD(P)H-hydrate dehydratase</fullName>
            <ecNumber evidence="19">4.2.1.136</ecNumber>
        </recommendedName>
        <alternativeName>
            <fullName evidence="19">ADP-dependent NAD(P)HX dehydratase</fullName>
        </alternativeName>
    </domain>
    <domain>
        <recommendedName>
            <fullName evidence="19">NAD(P)H-hydrate epimerase</fullName>
            <ecNumber evidence="19">5.1.99.6</ecNumber>
        </recommendedName>
    </domain>
</protein>
<evidence type="ECO:0000256" key="4">
    <source>
        <dbReference type="ARBA" id="ARBA00009524"/>
    </source>
</evidence>
<evidence type="ECO:0000256" key="16">
    <source>
        <dbReference type="ARBA" id="ARBA00049209"/>
    </source>
</evidence>
<dbReference type="InterPro" id="IPR029056">
    <property type="entry name" value="Ribokinase-like"/>
</dbReference>
<evidence type="ECO:0000313" key="23">
    <source>
        <dbReference type="Proteomes" id="UP001596161"/>
    </source>
</evidence>
<evidence type="ECO:0000256" key="15">
    <source>
        <dbReference type="ARBA" id="ARBA00048238"/>
    </source>
</evidence>
<keyword evidence="13" id="KW-0511">Multifunctional enzyme</keyword>
<dbReference type="InterPro" id="IPR036652">
    <property type="entry name" value="YjeF_N_dom_sf"/>
</dbReference>
<dbReference type="NCBIfam" id="TIGR00196">
    <property type="entry name" value="yjeF_cterm"/>
    <property type="match status" value="1"/>
</dbReference>
<evidence type="ECO:0000256" key="1">
    <source>
        <dbReference type="ARBA" id="ARBA00000013"/>
    </source>
</evidence>
<comment type="cofactor">
    <cofactor evidence="17">
        <name>Mg(2+)</name>
        <dbReference type="ChEBI" id="CHEBI:18420"/>
    </cofactor>
</comment>
<dbReference type="PIRSF" id="PIRSF017184">
    <property type="entry name" value="Nnr"/>
    <property type="match status" value="1"/>
</dbReference>
<evidence type="ECO:0000256" key="3">
    <source>
        <dbReference type="ARBA" id="ARBA00006001"/>
    </source>
</evidence>
<dbReference type="Pfam" id="PF03853">
    <property type="entry name" value="YjeF_N"/>
    <property type="match status" value="1"/>
</dbReference>
<dbReference type="CDD" id="cd01171">
    <property type="entry name" value="YXKO-related"/>
    <property type="match status" value="1"/>
</dbReference>
<keyword evidence="9 18" id="KW-0630">Potassium</keyword>
<dbReference type="RefSeq" id="WP_378017077.1">
    <property type="nucleotide sequence ID" value="NZ_JBHSKT010000004.1"/>
</dbReference>
<dbReference type="Proteomes" id="UP001596161">
    <property type="component" value="Unassembled WGS sequence"/>
</dbReference>
<evidence type="ECO:0000259" key="21">
    <source>
        <dbReference type="PROSITE" id="PS51385"/>
    </source>
</evidence>
<dbReference type="InterPro" id="IPR030677">
    <property type="entry name" value="Nnr"/>
</dbReference>
<dbReference type="PROSITE" id="PS51385">
    <property type="entry name" value="YJEF_N"/>
    <property type="match status" value="1"/>
</dbReference>
<comment type="catalytic activity">
    <reaction evidence="16 17 19">
        <text>(6S)-NADPHX + ADP = AMP + phosphate + NADPH + H(+)</text>
        <dbReference type="Rhea" id="RHEA:32235"/>
        <dbReference type="ChEBI" id="CHEBI:15378"/>
        <dbReference type="ChEBI" id="CHEBI:43474"/>
        <dbReference type="ChEBI" id="CHEBI:57783"/>
        <dbReference type="ChEBI" id="CHEBI:64076"/>
        <dbReference type="ChEBI" id="CHEBI:456215"/>
        <dbReference type="ChEBI" id="CHEBI:456216"/>
        <dbReference type="EC" id="4.2.1.136"/>
    </reaction>
</comment>
<sequence length="504" mass="54599">MKILSAAQLREADKFTIERENLQPGALMERAAQAFTNWFINNCGREKEVAIFCGPGNNGGDGLAVARLLNEYNYLVRTFLPETDSVFSEDFKLNLKRLPKSVPVIRYKNISTLEHLHLSKTRIVDALFGTGLNRPLTGLYSETIQFLNGLHTEIISIDVPSGLLADTATPQEAAVVKAAQTITFSSPKLALLLPQNQVYSQQMHSVLIGLNIGFIESLRTQYHYIDTVIVKSRWKPRPQYAHKGTFGHALLLLGSYGKMGAAILSTRACLRSGAGLISVSLPKAGYQIMQTAAPEAMVLADPDEKKLTELPEEPGKYAAIGIGPGIGLAVETKKMVGNLLEKVKVPLVLDADALNILAADKTLLAKLPPETILTPHPKEFERLTQPLQDDFERLKLLRDFCENYRCYVVLKGANTCIGTPSGNLYFNSTGNPGMATGGSGDALTGIITALRAQGYSAEDACILGVYTHGLAGDLAKNEKGETALIASDIIENLGKAFKTLEGNG</sequence>
<comment type="function">
    <text evidence="14 19">Bifunctional enzyme that catalyzes the epimerization of the S- and R-forms of NAD(P)HX and the dehydration of the S-form of NAD(P)HX at the expense of ADP, which is converted to AMP. This allows the repair of both epimers of NAD(P)HX, a damaged form of NAD(P)H that is a result of enzymatic or heat-dependent hydration.</text>
</comment>
<keyword evidence="7 17" id="KW-0067">ATP-binding</keyword>
<comment type="cofactor">
    <cofactor evidence="18 19">
        <name>K(+)</name>
        <dbReference type="ChEBI" id="CHEBI:29103"/>
    </cofactor>
    <text evidence="18 19">Binds 1 potassium ion per subunit.</text>
</comment>
<evidence type="ECO:0000256" key="14">
    <source>
        <dbReference type="ARBA" id="ARBA00025153"/>
    </source>
</evidence>
<feature type="binding site" evidence="17">
    <location>
        <position position="440"/>
    </location>
    <ligand>
        <name>AMP</name>
        <dbReference type="ChEBI" id="CHEBI:456215"/>
    </ligand>
</feature>
<dbReference type="PROSITE" id="PS51383">
    <property type="entry name" value="YJEF_C_3"/>
    <property type="match status" value="1"/>
</dbReference>
<evidence type="ECO:0000313" key="22">
    <source>
        <dbReference type="EMBL" id="MFC5270712.1"/>
    </source>
</evidence>
<dbReference type="EC" id="4.2.1.136" evidence="19"/>
<evidence type="ECO:0000256" key="5">
    <source>
        <dbReference type="ARBA" id="ARBA00022723"/>
    </source>
</evidence>
<keyword evidence="5 18" id="KW-0479">Metal-binding</keyword>
<dbReference type="InterPro" id="IPR004443">
    <property type="entry name" value="YjeF_N_dom"/>
</dbReference>
<feature type="domain" description="YjeF C-terminal" evidence="20">
    <location>
        <begin position="226"/>
        <end position="500"/>
    </location>
</feature>
<evidence type="ECO:0000256" key="10">
    <source>
        <dbReference type="ARBA" id="ARBA00023027"/>
    </source>
</evidence>
<comment type="caution">
    <text evidence="22">The sequence shown here is derived from an EMBL/GenBank/DDBJ whole genome shotgun (WGS) entry which is preliminary data.</text>
</comment>
<dbReference type="Gene3D" id="3.40.50.10260">
    <property type="entry name" value="YjeF N-terminal domain"/>
    <property type="match status" value="1"/>
</dbReference>
<keyword evidence="11 18" id="KW-0413">Isomerase</keyword>
<evidence type="ECO:0000256" key="11">
    <source>
        <dbReference type="ARBA" id="ARBA00023235"/>
    </source>
</evidence>
<feature type="binding site" evidence="17">
    <location>
        <position position="261"/>
    </location>
    <ligand>
        <name>(6S)-NADPHX</name>
        <dbReference type="ChEBI" id="CHEBI:64076"/>
    </ligand>
</feature>
<feature type="binding site" evidence="17">
    <location>
        <position position="376"/>
    </location>
    <ligand>
        <name>(6S)-NADPHX</name>
        <dbReference type="ChEBI" id="CHEBI:64076"/>
    </ligand>
</feature>
<feature type="binding site" evidence="18">
    <location>
        <position position="158"/>
    </location>
    <ligand>
        <name>(6S)-NADPHX</name>
        <dbReference type="ChEBI" id="CHEBI:64076"/>
    </ligand>
</feature>
<comment type="similarity">
    <text evidence="4 19">In the C-terminal section; belongs to the NnrD/CARKD family.</text>
</comment>
<feature type="binding site" evidence="18">
    <location>
        <position position="125"/>
    </location>
    <ligand>
        <name>K(+)</name>
        <dbReference type="ChEBI" id="CHEBI:29103"/>
    </ligand>
</feature>
<dbReference type="Gene3D" id="3.40.1190.20">
    <property type="match status" value="1"/>
</dbReference>
<comment type="catalytic activity">
    <reaction evidence="15 17 19">
        <text>(6S)-NADHX + ADP = AMP + phosphate + NADH + H(+)</text>
        <dbReference type="Rhea" id="RHEA:32223"/>
        <dbReference type="ChEBI" id="CHEBI:15378"/>
        <dbReference type="ChEBI" id="CHEBI:43474"/>
        <dbReference type="ChEBI" id="CHEBI:57945"/>
        <dbReference type="ChEBI" id="CHEBI:64074"/>
        <dbReference type="ChEBI" id="CHEBI:456215"/>
        <dbReference type="ChEBI" id="CHEBI:456216"/>
        <dbReference type="EC" id="4.2.1.136"/>
    </reaction>
</comment>
<dbReference type="EMBL" id="JBHSKT010000004">
    <property type="protein sequence ID" value="MFC5270712.1"/>
    <property type="molecule type" value="Genomic_DNA"/>
</dbReference>
<evidence type="ECO:0000256" key="13">
    <source>
        <dbReference type="ARBA" id="ARBA00023268"/>
    </source>
</evidence>
<feature type="binding site" evidence="18">
    <location>
        <position position="58"/>
    </location>
    <ligand>
        <name>K(+)</name>
        <dbReference type="ChEBI" id="CHEBI:29103"/>
    </ligand>
</feature>
<feature type="binding site" evidence="18">
    <location>
        <begin position="129"/>
        <end position="135"/>
    </location>
    <ligand>
        <name>(6S)-NADPHX</name>
        <dbReference type="ChEBI" id="CHEBI:64076"/>
    </ligand>
</feature>
<accession>A0ABW0EA03</accession>
<organism evidence="22 23">
    <name type="scientific">Adhaeribacter terreus</name>
    <dbReference type="NCBI Taxonomy" id="529703"/>
    <lineage>
        <taxon>Bacteria</taxon>
        <taxon>Pseudomonadati</taxon>
        <taxon>Bacteroidota</taxon>
        <taxon>Cytophagia</taxon>
        <taxon>Cytophagales</taxon>
        <taxon>Hymenobacteraceae</taxon>
        <taxon>Adhaeribacter</taxon>
    </lineage>
</organism>
<reference evidence="23" key="1">
    <citation type="journal article" date="2019" name="Int. J. Syst. Evol. Microbiol.">
        <title>The Global Catalogue of Microorganisms (GCM) 10K type strain sequencing project: providing services to taxonomists for standard genome sequencing and annotation.</title>
        <authorList>
            <consortium name="The Broad Institute Genomics Platform"/>
            <consortium name="The Broad Institute Genome Sequencing Center for Infectious Disease"/>
            <person name="Wu L."/>
            <person name="Ma J."/>
        </authorList>
    </citation>
    <scope>NUCLEOTIDE SEQUENCE [LARGE SCALE GENOMIC DNA]</scope>
    <source>
        <strain evidence="23">KACC 12602</strain>
    </source>
</reference>
<dbReference type="HAMAP" id="MF_01965">
    <property type="entry name" value="NADHX_dehydratase"/>
    <property type="match status" value="1"/>
</dbReference>
<keyword evidence="12 17" id="KW-0456">Lyase</keyword>
<dbReference type="SUPFAM" id="SSF53613">
    <property type="entry name" value="Ribokinase-like"/>
    <property type="match status" value="1"/>
</dbReference>
<evidence type="ECO:0000256" key="19">
    <source>
        <dbReference type="PIRNR" id="PIRNR017184"/>
    </source>
</evidence>
<comment type="catalytic activity">
    <reaction evidence="2 18 19">
        <text>(6R)-NADPHX = (6S)-NADPHX</text>
        <dbReference type="Rhea" id="RHEA:32227"/>
        <dbReference type="ChEBI" id="CHEBI:64076"/>
        <dbReference type="ChEBI" id="CHEBI:64077"/>
        <dbReference type="EC" id="5.1.99.6"/>
    </reaction>
</comment>
<name>A0ABW0EA03_9BACT</name>
<evidence type="ECO:0000256" key="9">
    <source>
        <dbReference type="ARBA" id="ARBA00022958"/>
    </source>
</evidence>
<evidence type="ECO:0000256" key="12">
    <source>
        <dbReference type="ARBA" id="ARBA00023239"/>
    </source>
</evidence>